<sequence>MAAVSRALRNKQYISAERVGNGTALFVGLSIVGLFLILIIYHVTFSILGAEPGTNVSRWWMGVFIVLLSFWLHCDKRGQYRFPTAGSVLLWMWPYTLPVYLFRTRGAKGI</sequence>
<protein>
    <recommendedName>
        <fullName evidence="4">DUF805 domain-containing protein</fullName>
    </recommendedName>
</protein>
<feature type="transmembrane region" description="Helical" evidence="1">
    <location>
        <begin position="56"/>
        <end position="74"/>
    </location>
</feature>
<evidence type="ECO:0000256" key="1">
    <source>
        <dbReference type="SAM" id="Phobius"/>
    </source>
</evidence>
<keyword evidence="1" id="KW-1133">Transmembrane helix</keyword>
<keyword evidence="3" id="KW-1185">Reference proteome</keyword>
<dbReference type="Proteomes" id="UP001597380">
    <property type="component" value="Unassembled WGS sequence"/>
</dbReference>
<name>A0ABW4XHY9_9GAMM</name>
<gene>
    <name evidence="2" type="ORF">ACFSJ3_03935</name>
</gene>
<keyword evidence="1" id="KW-0812">Transmembrane</keyword>
<proteinExistence type="predicted"/>
<dbReference type="EMBL" id="JBHUHT010000008">
    <property type="protein sequence ID" value="MFD2095122.1"/>
    <property type="molecule type" value="Genomic_DNA"/>
</dbReference>
<evidence type="ECO:0000313" key="3">
    <source>
        <dbReference type="Proteomes" id="UP001597380"/>
    </source>
</evidence>
<keyword evidence="1" id="KW-0472">Membrane</keyword>
<accession>A0ABW4XHY9</accession>
<evidence type="ECO:0008006" key="4">
    <source>
        <dbReference type="Google" id="ProtNLM"/>
    </source>
</evidence>
<reference evidence="3" key="1">
    <citation type="journal article" date="2019" name="Int. J. Syst. Evol. Microbiol.">
        <title>The Global Catalogue of Microorganisms (GCM) 10K type strain sequencing project: providing services to taxonomists for standard genome sequencing and annotation.</title>
        <authorList>
            <consortium name="The Broad Institute Genomics Platform"/>
            <consortium name="The Broad Institute Genome Sequencing Center for Infectious Disease"/>
            <person name="Wu L."/>
            <person name="Ma J."/>
        </authorList>
    </citation>
    <scope>NUCLEOTIDE SEQUENCE [LARGE SCALE GENOMIC DNA]</scope>
    <source>
        <strain evidence="3">CGMCC 1.10992</strain>
    </source>
</reference>
<evidence type="ECO:0000313" key="2">
    <source>
        <dbReference type="EMBL" id="MFD2095122.1"/>
    </source>
</evidence>
<feature type="transmembrane region" description="Helical" evidence="1">
    <location>
        <begin position="21"/>
        <end position="44"/>
    </location>
</feature>
<comment type="caution">
    <text evidence="2">The sequence shown here is derived from an EMBL/GenBank/DDBJ whole genome shotgun (WGS) entry which is preliminary data.</text>
</comment>
<organism evidence="2 3">
    <name type="scientific">Corallincola platygyrae</name>
    <dbReference type="NCBI Taxonomy" id="1193278"/>
    <lineage>
        <taxon>Bacteria</taxon>
        <taxon>Pseudomonadati</taxon>
        <taxon>Pseudomonadota</taxon>
        <taxon>Gammaproteobacteria</taxon>
        <taxon>Alteromonadales</taxon>
        <taxon>Psychromonadaceae</taxon>
        <taxon>Corallincola</taxon>
    </lineage>
</organism>
<dbReference type="RefSeq" id="WP_345338277.1">
    <property type="nucleotide sequence ID" value="NZ_BAABLI010000005.1"/>
</dbReference>